<reference evidence="2" key="2">
    <citation type="journal article" date="2023" name="IMA Fungus">
        <title>Comparative genomic study of the Penicillium genus elucidates a diverse pangenome and 15 lateral gene transfer events.</title>
        <authorList>
            <person name="Petersen C."/>
            <person name="Sorensen T."/>
            <person name="Nielsen M.R."/>
            <person name="Sondergaard T.E."/>
            <person name="Sorensen J.L."/>
            <person name="Fitzpatrick D.A."/>
            <person name="Frisvad J.C."/>
            <person name="Nielsen K.L."/>
        </authorList>
    </citation>
    <scope>NUCLEOTIDE SEQUENCE</scope>
    <source>
        <strain evidence="2">IBT 34128</strain>
    </source>
</reference>
<name>A0A9W9F203_9EURO</name>
<sequence>MASDNSHDAADLNSVLRTLSSLAAGSSQSTASAQPQNIHPETAGPIHRPTPEIASHNPHQPQSNALNRPATPTVDPATITTWPAALRYVMRTVAQSEETQLRIRGLIRSQHSHERQWWNSREALVKKQLDSKEVSTAKEDEAEITNYDAKVYKASAQMADALIAELRGLRIPFFVLRSGLVRDSPAGGDVKSSDQAASGVTRNELADLQRRMLELLQDLCKE</sequence>
<dbReference type="AlphaFoldDB" id="A0A9W9F203"/>
<feature type="compositionally biased region" description="Polar residues" evidence="1">
    <location>
        <begin position="57"/>
        <end position="66"/>
    </location>
</feature>
<dbReference type="InterPro" id="IPR018858">
    <property type="entry name" value="DUF2458"/>
</dbReference>
<comment type="caution">
    <text evidence="2">The sequence shown here is derived from an EMBL/GenBank/DDBJ whole genome shotgun (WGS) entry which is preliminary data.</text>
</comment>
<accession>A0A9W9F203</accession>
<dbReference type="OrthoDB" id="5363415at2759"/>
<feature type="compositionally biased region" description="Low complexity" evidence="1">
    <location>
        <begin position="23"/>
        <end position="34"/>
    </location>
</feature>
<dbReference type="EMBL" id="JAPMSZ010000009">
    <property type="protein sequence ID" value="KAJ5092119.1"/>
    <property type="molecule type" value="Genomic_DNA"/>
</dbReference>
<dbReference type="RefSeq" id="XP_056510316.1">
    <property type="nucleotide sequence ID" value="XM_056657516.1"/>
</dbReference>
<dbReference type="Pfam" id="PF10454">
    <property type="entry name" value="DUF2458"/>
    <property type="match status" value="2"/>
</dbReference>
<evidence type="ECO:0000256" key="1">
    <source>
        <dbReference type="SAM" id="MobiDB-lite"/>
    </source>
</evidence>
<keyword evidence="3" id="KW-1185">Reference proteome</keyword>
<proteinExistence type="predicted"/>
<gene>
    <name evidence="2" type="ORF">NUU61_006989</name>
</gene>
<dbReference type="Proteomes" id="UP001141434">
    <property type="component" value="Unassembled WGS sequence"/>
</dbReference>
<feature type="region of interest" description="Disordered" evidence="1">
    <location>
        <begin position="23"/>
        <end position="76"/>
    </location>
</feature>
<dbReference type="GeneID" id="81396685"/>
<reference evidence="2" key="1">
    <citation type="submission" date="2022-11" db="EMBL/GenBank/DDBJ databases">
        <authorList>
            <person name="Petersen C."/>
        </authorList>
    </citation>
    <scope>NUCLEOTIDE SEQUENCE</scope>
    <source>
        <strain evidence="2">IBT 34128</strain>
    </source>
</reference>
<organism evidence="2 3">
    <name type="scientific">Penicillium alfredii</name>
    <dbReference type="NCBI Taxonomy" id="1506179"/>
    <lineage>
        <taxon>Eukaryota</taxon>
        <taxon>Fungi</taxon>
        <taxon>Dikarya</taxon>
        <taxon>Ascomycota</taxon>
        <taxon>Pezizomycotina</taxon>
        <taxon>Eurotiomycetes</taxon>
        <taxon>Eurotiomycetidae</taxon>
        <taxon>Eurotiales</taxon>
        <taxon>Aspergillaceae</taxon>
        <taxon>Penicillium</taxon>
    </lineage>
</organism>
<protein>
    <submittedName>
        <fullName evidence="2">Uncharacterized protein</fullName>
    </submittedName>
</protein>
<evidence type="ECO:0000313" key="3">
    <source>
        <dbReference type="Proteomes" id="UP001141434"/>
    </source>
</evidence>
<evidence type="ECO:0000313" key="2">
    <source>
        <dbReference type="EMBL" id="KAJ5092119.1"/>
    </source>
</evidence>